<organism evidence="19 20">
    <name type="scientific">Tupaia chinensis</name>
    <name type="common">Chinese tree shrew</name>
    <name type="synonym">Tupaia belangeri chinensis</name>
    <dbReference type="NCBI Taxonomy" id="246437"/>
    <lineage>
        <taxon>Eukaryota</taxon>
        <taxon>Metazoa</taxon>
        <taxon>Chordata</taxon>
        <taxon>Craniata</taxon>
        <taxon>Vertebrata</taxon>
        <taxon>Euteleostomi</taxon>
        <taxon>Mammalia</taxon>
        <taxon>Eutheria</taxon>
        <taxon>Euarchontoglires</taxon>
        <taxon>Scandentia</taxon>
        <taxon>Tupaiidae</taxon>
        <taxon>Tupaia</taxon>
    </lineage>
</organism>
<evidence type="ECO:0000313" key="19">
    <source>
        <dbReference type="EMBL" id="ELV10522.1"/>
    </source>
</evidence>
<dbReference type="InterPro" id="IPR036056">
    <property type="entry name" value="Fibrinogen-like_C"/>
</dbReference>
<dbReference type="InterPro" id="IPR001791">
    <property type="entry name" value="Laminin_G"/>
</dbReference>
<keyword evidence="4" id="KW-0732">Signal</keyword>
<evidence type="ECO:0000259" key="15">
    <source>
        <dbReference type="PROSITE" id="PS50022"/>
    </source>
</evidence>
<feature type="domain" description="F5/8 type C" evidence="15">
    <location>
        <begin position="1"/>
        <end position="70"/>
    </location>
</feature>
<evidence type="ECO:0000259" key="17">
    <source>
        <dbReference type="PROSITE" id="PS50026"/>
    </source>
</evidence>
<dbReference type="PROSITE" id="PS51406">
    <property type="entry name" value="FIBRINOGEN_C_2"/>
    <property type="match status" value="1"/>
</dbReference>
<evidence type="ECO:0000256" key="10">
    <source>
        <dbReference type="ARBA" id="ARBA00023180"/>
    </source>
</evidence>
<sequence length="812" mass="88716">MLVFPSEHTASAEALHSALEQIKGFPGNTNADSVVHYRLQPAFEARFLRFLPLAWNPKGRIGMRIEVYGCTYRSEVVSFDGQSTLVYKFYKKSLRPTREIISLKFKTMQSSGILLHREGQHGNRIALELIKGKLVFFLNSGIVDLSSTNAHVNLTLGSLLDDQHWHSVLIELHNTHVNFTVDKHTQHFHTKGESGYLDLNFEGNVSFRCPQTQTVPVTFLSSKSYLALPGNPGEDKVSVTFQFRTWNKAGRLLFGELQHGAGSFVLFLKDGKLKLNLFQPGQYLRNVTAGTRVNDGQWHSVSLSAKGSHLNVVVDDDTVVQSSVTQLIGSGNIYYFGALYEQSCEAHKHRGNPSGLYYVDADGSGPLGPFLVYCNMTETAWTVVQHGGPDTETIRGAPGRLPRSESFAYAAGAGQLRATVGLAERCEQQLALRCRTARLSDTQAPTEVTFTFDVGNGPCEVMVRSPIPFNDNRWHQVKAERNVKGASLQVDQLPQEIQPAPADGHVRLQLNSQLFIGGTATRQRGFLGCIRSLQLNGVALDLEERATVTPGVEPGCGGHCSTYGHLCRNGGSCREKHRGIACDCAFSAYEGPFCTDGSLQIRYKLDRHQDSDVFNFDFKNMADGQLHQVKINRDAAVVFVQVNQSARKQVILSSGTEFNAVKSLILGKFLAEPGGADPDTRRAAALGFTGCLSAVRFGRAAPLKAALRQDRPVRVTVRGHVAATSHCAAGPGPGFPARELAPRLPDGAVRSGPADEGEPLVKADKSDSAVIGGVIAVAIFILLCATAIAVRVYQQRKFQKENESKIPKNEEC</sequence>
<keyword evidence="11" id="KW-0245">EGF-like domain</keyword>
<keyword evidence="7 14" id="KW-1133">Transmembrane helix</keyword>
<evidence type="ECO:0000256" key="8">
    <source>
        <dbReference type="ARBA" id="ARBA00023136"/>
    </source>
</evidence>
<keyword evidence="10" id="KW-0325">Glycoprotein</keyword>
<dbReference type="PROSITE" id="PS50025">
    <property type="entry name" value="LAM_G_DOMAIN"/>
    <property type="match status" value="1"/>
</dbReference>
<protein>
    <submittedName>
        <fullName evidence="19">Contactin-associated protein-like 3</fullName>
    </submittedName>
</protein>
<dbReference type="STRING" id="246437.L8Y2R0"/>
<dbReference type="GO" id="GO:0007155">
    <property type="term" value="P:cell adhesion"/>
    <property type="evidence" value="ECO:0007669"/>
    <property type="project" value="UniProtKB-KW"/>
</dbReference>
<keyword evidence="5" id="KW-0677">Repeat</keyword>
<evidence type="ECO:0000259" key="16">
    <source>
        <dbReference type="PROSITE" id="PS50025"/>
    </source>
</evidence>
<evidence type="ECO:0000256" key="6">
    <source>
        <dbReference type="ARBA" id="ARBA00022889"/>
    </source>
</evidence>
<feature type="transmembrane region" description="Helical" evidence="14">
    <location>
        <begin position="769"/>
        <end position="790"/>
    </location>
</feature>
<evidence type="ECO:0000256" key="3">
    <source>
        <dbReference type="ARBA" id="ARBA00022692"/>
    </source>
</evidence>
<feature type="region of interest" description="Disordered" evidence="13">
    <location>
        <begin position="732"/>
        <end position="760"/>
    </location>
</feature>
<gene>
    <name evidence="19" type="ORF">TREES_T100002291</name>
</gene>
<evidence type="ECO:0000256" key="7">
    <source>
        <dbReference type="ARBA" id="ARBA00022989"/>
    </source>
</evidence>
<accession>L8Y2R0</accession>
<dbReference type="AlphaFoldDB" id="L8Y2R0"/>
<dbReference type="CDD" id="cd00110">
    <property type="entry name" value="LamG"/>
    <property type="match status" value="3"/>
</dbReference>
<evidence type="ECO:0000256" key="9">
    <source>
        <dbReference type="ARBA" id="ARBA00023157"/>
    </source>
</evidence>
<feature type="disulfide bond" evidence="12">
    <location>
        <begin position="529"/>
        <end position="556"/>
    </location>
</feature>
<evidence type="ECO:0000256" key="12">
    <source>
        <dbReference type="PROSITE-ProRule" id="PRU00122"/>
    </source>
</evidence>
<dbReference type="InterPro" id="IPR000742">
    <property type="entry name" value="EGF"/>
</dbReference>
<dbReference type="PANTHER" id="PTHR15036">
    <property type="entry name" value="PIKACHURIN-LIKE PROTEIN"/>
    <property type="match status" value="1"/>
</dbReference>
<dbReference type="EMBL" id="KB367407">
    <property type="protein sequence ID" value="ELV10522.1"/>
    <property type="molecule type" value="Genomic_DNA"/>
</dbReference>
<keyword evidence="9 12" id="KW-1015">Disulfide bond</keyword>
<reference evidence="20" key="1">
    <citation type="submission" date="2012-07" db="EMBL/GenBank/DDBJ databases">
        <title>Genome of the Chinese tree shrew, a rising model animal genetically related to primates.</title>
        <authorList>
            <person name="Zhang G."/>
            <person name="Fan Y."/>
            <person name="Yao Y."/>
            <person name="Huang Z."/>
        </authorList>
    </citation>
    <scope>NUCLEOTIDE SEQUENCE [LARGE SCALE GENOMIC DNA]</scope>
</reference>
<dbReference type="InterPro" id="IPR002181">
    <property type="entry name" value="Fibrinogen_a/b/g_C_dom"/>
</dbReference>
<feature type="domain" description="Fibrinogen C-terminal" evidence="18">
    <location>
        <begin position="335"/>
        <end position="386"/>
    </location>
</feature>
<dbReference type="SUPFAM" id="SSF56496">
    <property type="entry name" value="Fibrinogen C-terminal domain-like"/>
    <property type="match status" value="1"/>
</dbReference>
<dbReference type="Proteomes" id="UP000011518">
    <property type="component" value="Unassembled WGS sequence"/>
</dbReference>
<keyword evidence="3 14" id="KW-0812">Transmembrane</keyword>
<comment type="similarity">
    <text evidence="2">Belongs to the neurexin family.</text>
</comment>
<dbReference type="PANTHER" id="PTHR15036:SF36">
    <property type="entry name" value="CONTACTIN-ASSOCIATED PROTEIN-LIKE 3-RELATED"/>
    <property type="match status" value="1"/>
</dbReference>
<dbReference type="Gene3D" id="2.60.120.260">
    <property type="entry name" value="Galactose-binding domain-like"/>
    <property type="match status" value="1"/>
</dbReference>
<reference evidence="20" key="2">
    <citation type="journal article" date="2013" name="Nat. Commun.">
        <title>Genome of the Chinese tree shrew.</title>
        <authorList>
            <person name="Fan Y."/>
            <person name="Huang Z.Y."/>
            <person name="Cao C.C."/>
            <person name="Chen C.S."/>
            <person name="Chen Y.X."/>
            <person name="Fan D.D."/>
            <person name="He J."/>
            <person name="Hou H.L."/>
            <person name="Hu L."/>
            <person name="Hu X.T."/>
            <person name="Jiang X.T."/>
            <person name="Lai R."/>
            <person name="Lang Y.S."/>
            <person name="Liang B."/>
            <person name="Liao S.G."/>
            <person name="Mu D."/>
            <person name="Ma Y.Y."/>
            <person name="Niu Y.Y."/>
            <person name="Sun X.Q."/>
            <person name="Xia J.Q."/>
            <person name="Xiao J."/>
            <person name="Xiong Z.Q."/>
            <person name="Xu L."/>
            <person name="Yang L."/>
            <person name="Zhang Y."/>
            <person name="Zhao W."/>
            <person name="Zhao X.D."/>
            <person name="Zheng Y.T."/>
            <person name="Zhou J.M."/>
            <person name="Zhu Y.B."/>
            <person name="Zhang G.J."/>
            <person name="Wang J."/>
            <person name="Yao Y.G."/>
        </authorList>
    </citation>
    <scope>NUCLEOTIDE SEQUENCE [LARGE SCALE GENOMIC DNA]</scope>
</reference>
<dbReference type="SMART" id="SM00282">
    <property type="entry name" value="LamG"/>
    <property type="match status" value="3"/>
</dbReference>
<comment type="caution">
    <text evidence="11">Lacks conserved residue(s) required for the propagation of feature annotation.</text>
</comment>
<dbReference type="GO" id="GO:0016020">
    <property type="term" value="C:membrane"/>
    <property type="evidence" value="ECO:0007669"/>
    <property type="project" value="UniProtKB-SubCell"/>
</dbReference>
<evidence type="ECO:0000256" key="4">
    <source>
        <dbReference type="ARBA" id="ARBA00022729"/>
    </source>
</evidence>
<keyword evidence="6" id="KW-0130">Cell adhesion</keyword>
<dbReference type="SUPFAM" id="SSF49899">
    <property type="entry name" value="Concanavalin A-like lectins/glucanases"/>
    <property type="match status" value="4"/>
</dbReference>
<dbReference type="InterPro" id="IPR000421">
    <property type="entry name" value="FA58C"/>
</dbReference>
<dbReference type="Pfam" id="PF02210">
    <property type="entry name" value="Laminin_G_2"/>
    <property type="match status" value="4"/>
</dbReference>
<dbReference type="InterPro" id="IPR050372">
    <property type="entry name" value="Neurexin-related_CASP"/>
</dbReference>
<dbReference type="PROSITE" id="PS01286">
    <property type="entry name" value="FA58C_2"/>
    <property type="match status" value="1"/>
</dbReference>
<evidence type="ECO:0000256" key="5">
    <source>
        <dbReference type="ARBA" id="ARBA00022737"/>
    </source>
</evidence>
<proteinExistence type="inferred from homology"/>
<dbReference type="PROSITE" id="PS50022">
    <property type="entry name" value="FA58C_3"/>
    <property type="match status" value="1"/>
</dbReference>
<evidence type="ECO:0000259" key="18">
    <source>
        <dbReference type="PROSITE" id="PS51406"/>
    </source>
</evidence>
<comment type="subcellular location">
    <subcellularLocation>
        <location evidence="1">Membrane</location>
        <topology evidence="1">Single-pass type I membrane protein</topology>
    </subcellularLocation>
</comment>
<evidence type="ECO:0000256" key="14">
    <source>
        <dbReference type="SAM" id="Phobius"/>
    </source>
</evidence>
<evidence type="ECO:0000256" key="11">
    <source>
        <dbReference type="PROSITE-ProRule" id="PRU00076"/>
    </source>
</evidence>
<dbReference type="Gene3D" id="2.10.25.10">
    <property type="entry name" value="Laminin"/>
    <property type="match status" value="1"/>
</dbReference>
<dbReference type="Gene3D" id="2.60.120.200">
    <property type="match status" value="4"/>
</dbReference>
<evidence type="ECO:0000256" key="1">
    <source>
        <dbReference type="ARBA" id="ARBA00004479"/>
    </source>
</evidence>
<dbReference type="PROSITE" id="PS50026">
    <property type="entry name" value="EGF_3"/>
    <property type="match status" value="1"/>
</dbReference>
<evidence type="ECO:0000256" key="13">
    <source>
        <dbReference type="SAM" id="MobiDB-lite"/>
    </source>
</evidence>
<keyword evidence="20" id="KW-1185">Reference proteome</keyword>
<evidence type="ECO:0000256" key="2">
    <source>
        <dbReference type="ARBA" id="ARBA00010241"/>
    </source>
</evidence>
<feature type="domain" description="Laminin G" evidence="16">
    <location>
        <begin position="215"/>
        <end position="556"/>
    </location>
</feature>
<keyword evidence="8 14" id="KW-0472">Membrane</keyword>
<name>L8Y2R0_TUPCH</name>
<dbReference type="InterPro" id="IPR013320">
    <property type="entry name" value="ConA-like_dom_sf"/>
</dbReference>
<feature type="domain" description="EGF-like" evidence="17">
    <location>
        <begin position="557"/>
        <end position="595"/>
    </location>
</feature>
<evidence type="ECO:0000313" key="20">
    <source>
        <dbReference type="Proteomes" id="UP000011518"/>
    </source>
</evidence>
<dbReference type="InParanoid" id="L8Y2R0"/>